<evidence type="ECO:0000259" key="1">
    <source>
        <dbReference type="Pfam" id="PF04167"/>
    </source>
</evidence>
<evidence type="ECO:0000313" key="2">
    <source>
        <dbReference type="EMBL" id="MBF4770533.1"/>
    </source>
</evidence>
<dbReference type="EMBL" id="JADKPO010000060">
    <property type="protein sequence ID" value="MBF4770533.1"/>
    <property type="molecule type" value="Genomic_DNA"/>
</dbReference>
<dbReference type="InterPro" id="IPR007295">
    <property type="entry name" value="DUF402"/>
</dbReference>
<organism evidence="2 3">
    <name type="scientific">Nocardioides agariphilus</name>
    <dbReference type="NCBI Taxonomy" id="433664"/>
    <lineage>
        <taxon>Bacteria</taxon>
        <taxon>Bacillati</taxon>
        <taxon>Actinomycetota</taxon>
        <taxon>Actinomycetes</taxon>
        <taxon>Propionibacteriales</taxon>
        <taxon>Nocardioidaceae</taxon>
        <taxon>Nocardioides</taxon>
    </lineage>
</organism>
<keyword evidence="3" id="KW-1185">Reference proteome</keyword>
<gene>
    <name evidence="2" type="ORF">ISU10_22410</name>
</gene>
<dbReference type="SUPFAM" id="SSF159234">
    <property type="entry name" value="FomD-like"/>
    <property type="match status" value="1"/>
</dbReference>
<dbReference type="Pfam" id="PF04167">
    <property type="entry name" value="DUF402"/>
    <property type="match status" value="1"/>
</dbReference>
<dbReference type="InterPro" id="IPR035930">
    <property type="entry name" value="FomD-like_sf"/>
</dbReference>
<feature type="domain" description="DUF402" evidence="1">
    <location>
        <begin position="51"/>
        <end position="158"/>
    </location>
</feature>
<name>A0A930YKR3_9ACTN</name>
<accession>A0A930YKR3</accession>
<reference evidence="2" key="1">
    <citation type="submission" date="2020-11" db="EMBL/GenBank/DDBJ databases">
        <title>Nocardioides cynanchi sp. nov., isolated from soil of rhizosphere of Cynanchum wilfordii.</title>
        <authorList>
            <person name="Lee J.-S."/>
            <person name="Suh M.K."/>
            <person name="Kim J.-S."/>
        </authorList>
    </citation>
    <scope>NUCLEOTIDE SEQUENCE</scope>
    <source>
        <strain evidence="2">KCTC 19276</strain>
    </source>
</reference>
<comment type="caution">
    <text evidence="2">The sequence shown here is derived from an EMBL/GenBank/DDBJ whole genome shotgun (WGS) entry which is preliminary data.</text>
</comment>
<sequence length="184" mass="20559">MTLVPGDRVHVRMTKWVERPHWEFDATYLGDDEHGTWLGLPRGTQMLRPGAEYVSPTDQLGLVPPVGRPESERGWFATFHGPGGPLSVYVDVVAPPTWDGPTVAAVDLDLDVVRELDGTVWVDDEDEFAEHQVELDYPPEVVMAARASCDRLVREISSAAPPYDGAALPWFEVLRSLRPGHHRR</sequence>
<dbReference type="AlphaFoldDB" id="A0A930YKR3"/>
<dbReference type="Gene3D" id="2.40.380.10">
    <property type="entry name" value="FomD-like"/>
    <property type="match status" value="1"/>
</dbReference>
<protein>
    <submittedName>
        <fullName evidence="2">DUF402 domain-containing protein</fullName>
    </submittedName>
</protein>
<dbReference type="RefSeq" id="WP_194698677.1">
    <property type="nucleotide sequence ID" value="NZ_JADKPO010000060.1"/>
</dbReference>
<proteinExistence type="predicted"/>
<dbReference type="Proteomes" id="UP000660668">
    <property type="component" value="Unassembled WGS sequence"/>
</dbReference>
<evidence type="ECO:0000313" key="3">
    <source>
        <dbReference type="Proteomes" id="UP000660668"/>
    </source>
</evidence>